<protein>
    <submittedName>
        <fullName evidence="1">Uncharacterized protein</fullName>
    </submittedName>
</protein>
<dbReference type="EMBL" id="AEAG01000226">
    <property type="protein sequence ID" value="EGH20995.1"/>
    <property type="molecule type" value="Genomic_DNA"/>
</dbReference>
<accession>A0A656G682</accession>
<name>A0A656G682_PSEA0</name>
<proteinExistence type="predicted"/>
<gene>
    <name evidence="1" type="ORF">PSYMO_05610</name>
</gene>
<sequence length="145" mass="15993">MCARAGILMGPSAKGNTISVGLAKTVLQDAYVLCTTIGFDSDSLENSFGRYCVKIESVELFFHLINNRLYEQLGKLNAMKGSIIYEERHSVGMQPAAGAIGFVKPPDKYAAQREYRFLWVKERAGPVEPLIIHCPEAAGLLTRIQ</sequence>
<comment type="caution">
    <text evidence="1">The sequence shown here is derived from an EMBL/GenBank/DDBJ whole genome shotgun (WGS) entry which is preliminary data.</text>
</comment>
<evidence type="ECO:0000313" key="2">
    <source>
        <dbReference type="Proteomes" id="UP000003465"/>
    </source>
</evidence>
<dbReference type="Proteomes" id="UP000003465">
    <property type="component" value="Unassembled WGS sequence"/>
</dbReference>
<reference evidence="1 2" key="1">
    <citation type="journal article" date="2011" name="PLoS Pathog.">
        <title>Dynamic evolution of pathogenicity revealed by sequencing and comparative genomics of 19 Pseudomonas syringae isolates.</title>
        <authorList>
            <person name="Baltrus D.A."/>
            <person name="Nishimura M.T."/>
            <person name="Romanchuk A."/>
            <person name="Chang J.H."/>
            <person name="Mukhtar M.S."/>
            <person name="Cherkis K."/>
            <person name="Roach J."/>
            <person name="Grant S.R."/>
            <person name="Jones C.D."/>
            <person name="Dangl J.L."/>
        </authorList>
    </citation>
    <scope>NUCLEOTIDE SEQUENCE [LARGE SCALE GENOMIC DNA]</scope>
    <source>
        <strain evidence="1 2">301020</strain>
    </source>
</reference>
<dbReference type="AlphaFoldDB" id="A0A656G682"/>
<organism evidence="1 2">
    <name type="scientific">Pseudomonas amygdali pv. mori str. 301020</name>
    <dbReference type="NCBI Taxonomy" id="629261"/>
    <lineage>
        <taxon>Bacteria</taxon>
        <taxon>Pseudomonadati</taxon>
        <taxon>Pseudomonadota</taxon>
        <taxon>Gammaproteobacteria</taxon>
        <taxon>Pseudomonadales</taxon>
        <taxon>Pseudomonadaceae</taxon>
        <taxon>Pseudomonas</taxon>
        <taxon>Pseudomonas amygdali</taxon>
    </lineage>
</organism>
<evidence type="ECO:0000313" key="1">
    <source>
        <dbReference type="EMBL" id="EGH20995.1"/>
    </source>
</evidence>